<dbReference type="EMBL" id="DQ491001">
    <property type="protein sequence ID" value="ABT14363.1"/>
    <property type="molecule type" value="Genomic_DNA"/>
</dbReference>
<evidence type="ECO:0000313" key="2">
    <source>
        <dbReference type="Proteomes" id="UP000246715"/>
    </source>
</evidence>
<gene>
    <name evidence="1" type="primary">m809L</name>
    <name evidence="1" type="ORF">MT325_m809L</name>
</gene>
<name>A7IVI9_PBCVM</name>
<reference evidence="1 2" key="1">
    <citation type="journal article" date="2007" name="Virology">
        <title>Sequence and annotation of the 314-kb MT325 and the 321-kb FR483 viruses that infect Chlorella Pbi.</title>
        <authorList>
            <person name="Fitzgerald L.A."/>
            <person name="Graves M.V."/>
            <person name="Li X."/>
            <person name="Feldblyum T."/>
            <person name="Hartigan J."/>
            <person name="Van Etten J.L."/>
        </authorList>
    </citation>
    <scope>NUCLEOTIDE SEQUENCE [LARGE SCALE GENOMIC DNA]</scope>
    <source>
        <strain evidence="1 2">MT325</strain>
    </source>
</reference>
<accession>A7IVI9</accession>
<protein>
    <submittedName>
        <fullName evidence="1">Uncharacterized protein m809L</fullName>
    </submittedName>
</protein>
<sequence length="65" mass="7513">MTIFPNRNTPRRTLVEKLRSDQIVIISMLVGDSLDRTTRVGRVIMMGREVGIKTRMVVARMFVFC</sequence>
<organismHost>
    <name type="scientific">Paramecium bursaria</name>
    <dbReference type="NCBI Taxonomy" id="74790"/>
</organismHost>
<organism evidence="1 2">
    <name type="scientific">Paramecium bursaria Chlorella virus MT325</name>
    <name type="common">PBCV-MT325</name>
    <dbReference type="NCBI Taxonomy" id="346932"/>
    <lineage>
        <taxon>Viruses</taxon>
        <taxon>Varidnaviria</taxon>
        <taxon>Bamfordvirae</taxon>
        <taxon>Nucleocytoviricota</taxon>
        <taxon>Megaviricetes</taxon>
        <taxon>Algavirales</taxon>
        <taxon>Phycodnaviridae</taxon>
        <taxon>Chlorovirus</taxon>
        <taxon>Chlorovirus conductrix</taxon>
        <taxon>Paramecium bursaria Chlorella virus A1</taxon>
    </lineage>
</organism>
<proteinExistence type="predicted"/>
<dbReference type="Proteomes" id="UP000246715">
    <property type="component" value="Segment"/>
</dbReference>
<evidence type="ECO:0000313" key="1">
    <source>
        <dbReference type="EMBL" id="ABT14363.1"/>
    </source>
</evidence>